<organism evidence="1 2">
    <name type="scientific">Brumicola blandensis</name>
    <dbReference type="NCBI Taxonomy" id="3075611"/>
    <lineage>
        <taxon>Bacteria</taxon>
        <taxon>Pseudomonadati</taxon>
        <taxon>Pseudomonadota</taxon>
        <taxon>Gammaproteobacteria</taxon>
        <taxon>Alteromonadales</taxon>
        <taxon>Alteromonadaceae</taxon>
        <taxon>Brumicola</taxon>
    </lineage>
</organism>
<dbReference type="Proteomes" id="UP001249020">
    <property type="component" value="Unassembled WGS sequence"/>
</dbReference>
<dbReference type="AlphaFoldDB" id="A0AAW8QWA9"/>
<dbReference type="RefSeq" id="WP_311360107.1">
    <property type="nucleotide sequence ID" value="NZ_JAVRIE010000001.1"/>
</dbReference>
<reference evidence="1 2" key="1">
    <citation type="submission" date="2023-09" db="EMBL/GenBank/DDBJ databases">
        <authorList>
            <person name="Rey-Velasco X."/>
        </authorList>
    </citation>
    <scope>NUCLEOTIDE SEQUENCE [LARGE SCALE GENOMIC DNA]</scope>
    <source>
        <strain evidence="1 2">W409</strain>
    </source>
</reference>
<keyword evidence="2" id="KW-1185">Reference proteome</keyword>
<evidence type="ECO:0000313" key="2">
    <source>
        <dbReference type="Proteomes" id="UP001249020"/>
    </source>
</evidence>
<dbReference type="EMBL" id="JAVRIE010000001">
    <property type="protein sequence ID" value="MDT0581296.1"/>
    <property type="molecule type" value="Genomic_DNA"/>
</dbReference>
<accession>A0AAW8QWA9</accession>
<evidence type="ECO:0000313" key="1">
    <source>
        <dbReference type="EMBL" id="MDT0581296.1"/>
    </source>
</evidence>
<gene>
    <name evidence="1" type="ORF">RM544_01990</name>
</gene>
<sequence>MTGIIFLNSGDTYDVPLDILCRKRRTMIKAVLHYKERTQHNELTLQRL</sequence>
<name>A0AAW8QWA9_9ALTE</name>
<comment type="caution">
    <text evidence="1">The sequence shown here is derived from an EMBL/GenBank/DDBJ whole genome shotgun (WGS) entry which is preliminary data.</text>
</comment>
<protein>
    <submittedName>
        <fullName evidence="1">Uncharacterized protein</fullName>
    </submittedName>
</protein>
<proteinExistence type="predicted"/>